<keyword evidence="8" id="KW-0282">Flagellum</keyword>
<dbReference type="GO" id="GO:0005576">
    <property type="term" value="C:extracellular region"/>
    <property type="evidence" value="ECO:0007669"/>
    <property type="project" value="UniProtKB-SubCell"/>
</dbReference>
<dbReference type="PANTHER" id="PTHR30288:SF0">
    <property type="entry name" value="FLAGELLAR HOOK-ASSOCIATED PROTEIN 2"/>
    <property type="match status" value="1"/>
</dbReference>
<keyword evidence="8" id="KW-0966">Cell projection</keyword>
<dbReference type="InterPro" id="IPR003481">
    <property type="entry name" value="FliD_N"/>
</dbReference>
<dbReference type="GO" id="GO:0071973">
    <property type="term" value="P:bacterial-type flagellum-dependent cell motility"/>
    <property type="evidence" value="ECO:0007669"/>
    <property type="project" value="TreeGrafter"/>
</dbReference>
<dbReference type="GO" id="GO:0007155">
    <property type="term" value="P:cell adhesion"/>
    <property type="evidence" value="ECO:0007669"/>
    <property type="project" value="InterPro"/>
</dbReference>
<dbReference type="InterPro" id="IPR010809">
    <property type="entry name" value="FliD_C"/>
</dbReference>
<feature type="domain" description="Flagellar hook-associated protein 2 N-terminal" evidence="6">
    <location>
        <begin position="8"/>
        <end position="103"/>
    </location>
</feature>
<dbReference type="AlphaFoldDB" id="A0A498DKV4"/>
<comment type="function">
    <text evidence="5">Required for morphogenesis and for the elongation of the flagellar filament by facilitating polymerization of the flagellin monomers at the tip of growing filament. Forms a capping structure, which prevents flagellin subunits (transported through the central channel of the flagellum) from leaking out without polymerization at the distal end.</text>
</comment>
<feature type="domain" description="Flagellar hook-associated protein 2 C-terminal" evidence="7">
    <location>
        <begin position="239"/>
        <end position="496"/>
    </location>
</feature>
<dbReference type="InterPro" id="IPR010810">
    <property type="entry name" value="Flagellin_hook_IN_motif"/>
</dbReference>
<evidence type="ECO:0000256" key="5">
    <source>
        <dbReference type="RuleBase" id="RU362066"/>
    </source>
</evidence>
<evidence type="ECO:0000313" key="9">
    <source>
        <dbReference type="Proteomes" id="UP000270219"/>
    </source>
</evidence>
<dbReference type="EMBL" id="RCHR01000002">
    <property type="protein sequence ID" value="RLL47122.1"/>
    <property type="molecule type" value="Genomic_DNA"/>
</dbReference>
<evidence type="ECO:0000313" key="8">
    <source>
        <dbReference type="EMBL" id="RLL47122.1"/>
    </source>
</evidence>
<keyword evidence="3" id="KW-0175">Coiled coil</keyword>
<keyword evidence="5" id="KW-0964">Secreted</keyword>
<keyword evidence="4 5" id="KW-0975">Bacterial flagellum</keyword>
<dbReference type="InterPro" id="IPR040026">
    <property type="entry name" value="FliD"/>
</dbReference>
<dbReference type="Pfam" id="PF07196">
    <property type="entry name" value="Flagellin_IN"/>
    <property type="match status" value="1"/>
</dbReference>
<accession>A0A498DKV4</accession>
<comment type="similarity">
    <text evidence="1 5">Belongs to the FliD family.</text>
</comment>
<evidence type="ECO:0000259" key="6">
    <source>
        <dbReference type="Pfam" id="PF02465"/>
    </source>
</evidence>
<evidence type="ECO:0000256" key="4">
    <source>
        <dbReference type="ARBA" id="ARBA00023143"/>
    </source>
</evidence>
<keyword evidence="8" id="KW-0969">Cilium</keyword>
<dbReference type="Proteomes" id="UP000270219">
    <property type="component" value="Unassembled WGS sequence"/>
</dbReference>
<dbReference type="NCBIfam" id="NF005833">
    <property type="entry name" value="PRK07737.1"/>
    <property type="match status" value="1"/>
</dbReference>
<gene>
    <name evidence="8" type="ORF">D8M04_05455</name>
</gene>
<proteinExistence type="inferred from homology"/>
<organism evidence="8 9">
    <name type="scientific">Oceanobacillus piezotolerans</name>
    <dbReference type="NCBI Taxonomy" id="2448030"/>
    <lineage>
        <taxon>Bacteria</taxon>
        <taxon>Bacillati</taxon>
        <taxon>Bacillota</taxon>
        <taxon>Bacilli</taxon>
        <taxon>Bacillales</taxon>
        <taxon>Bacillaceae</taxon>
        <taxon>Oceanobacillus</taxon>
    </lineage>
</organism>
<reference evidence="8 9" key="1">
    <citation type="submission" date="2018-10" db="EMBL/GenBank/DDBJ databases">
        <title>Oceanobacillus sp. YLB-02 draft genome.</title>
        <authorList>
            <person name="Yu L."/>
        </authorList>
    </citation>
    <scope>NUCLEOTIDE SEQUENCE [LARGE SCALE GENOMIC DNA]</scope>
    <source>
        <strain evidence="8 9">YLB-02</strain>
    </source>
</reference>
<keyword evidence="9" id="KW-1185">Reference proteome</keyword>
<comment type="subcellular location">
    <subcellularLocation>
        <location evidence="5">Secreted</location>
    </subcellularLocation>
    <subcellularLocation>
        <location evidence="5">Bacterial flagellum</location>
    </subcellularLocation>
</comment>
<evidence type="ECO:0000256" key="3">
    <source>
        <dbReference type="ARBA" id="ARBA00023054"/>
    </source>
</evidence>
<evidence type="ECO:0000256" key="1">
    <source>
        <dbReference type="ARBA" id="ARBA00009764"/>
    </source>
</evidence>
<evidence type="ECO:0000259" key="7">
    <source>
        <dbReference type="Pfam" id="PF07195"/>
    </source>
</evidence>
<sequence>MRIGGLASGIDTDTIIKDLMKAERIPLDKLEQDKTILEWQRDKFREINTIVAELDKMLLDMQLTSTYSTKKASSSMESAVTASGNASAGEGTYRINVTQLASSAINFSQTKLDRAGLNEAIQSYIDDPANLNANGEVTFSFFSYGEADEENNIPAGMQERIVILKQGDTIDDVASKINAADNNVRAFFDENSGRFMIETKRTGNYNTDENLYGGKEIGFNNTGFFNTVLKLDYTKEQGGEDAEFSYNGVSGFKSKDNSYTMNGITFQFTNETNGDAVLTLNNDVDAAVEKITEFVDKYNELIELLNETQTEEKYRDYPPLTDAQRDDMEEKEIELWEEKAKSGILRGDSIISSALFTLRQGWFKTVGSTGAFDLITDIGISTTRDYLDGGKLEINEDKLKEALQKDAESVYKLFAGEGETKGLIDHLDESLGNLESQIERRAGKSTDSALDNYTIGRRMDDLNDRIDAFEDRLTQTEDRYWRQFSAMEKAISMMNQQSAMLMSFGQ</sequence>
<evidence type="ECO:0000256" key="2">
    <source>
        <dbReference type="ARBA" id="ARBA00011255"/>
    </source>
</evidence>
<dbReference type="Pfam" id="PF02465">
    <property type="entry name" value="FliD_N"/>
    <property type="match status" value="1"/>
</dbReference>
<protein>
    <recommendedName>
        <fullName evidence="5">Flagellar hook-associated protein 2</fullName>
        <shortName evidence="5">HAP2</shortName>
    </recommendedName>
    <alternativeName>
        <fullName evidence="5">Flagellar cap protein</fullName>
    </alternativeName>
</protein>
<dbReference type="GO" id="GO:0009424">
    <property type="term" value="C:bacterial-type flagellum hook"/>
    <property type="evidence" value="ECO:0007669"/>
    <property type="project" value="UniProtKB-UniRule"/>
</dbReference>
<name>A0A498DKV4_9BACI</name>
<dbReference type="Pfam" id="PF07195">
    <property type="entry name" value="FliD_C"/>
    <property type="match status" value="1"/>
</dbReference>
<dbReference type="GO" id="GO:0009421">
    <property type="term" value="C:bacterial-type flagellum filament cap"/>
    <property type="evidence" value="ECO:0007669"/>
    <property type="project" value="InterPro"/>
</dbReference>
<comment type="subunit">
    <text evidence="2 5">Homopentamer.</text>
</comment>
<dbReference type="PANTHER" id="PTHR30288">
    <property type="entry name" value="FLAGELLAR CAP/ASSEMBLY PROTEIN FLID"/>
    <property type="match status" value="1"/>
</dbReference>
<dbReference type="OrthoDB" id="9776025at2"/>
<comment type="caution">
    <text evidence="8">The sequence shown here is derived from an EMBL/GenBank/DDBJ whole genome shotgun (WGS) entry which is preliminary data.</text>
</comment>